<evidence type="ECO:0000313" key="2">
    <source>
        <dbReference type="Proteomes" id="UP000019140"/>
    </source>
</evidence>
<accession>W4LBN8</accession>
<dbReference type="AlphaFoldDB" id="W4LBN8"/>
<name>W4LBN8_9BACT</name>
<organism evidence="1 2">
    <name type="scientific">Candidatus Entotheonella gemina</name>
    <dbReference type="NCBI Taxonomy" id="1429439"/>
    <lineage>
        <taxon>Bacteria</taxon>
        <taxon>Pseudomonadati</taxon>
        <taxon>Nitrospinota/Tectimicrobiota group</taxon>
        <taxon>Candidatus Tectimicrobiota</taxon>
        <taxon>Candidatus Entotheonellia</taxon>
        <taxon>Candidatus Entotheonellales</taxon>
        <taxon>Candidatus Entotheonellaceae</taxon>
        <taxon>Candidatus Entotheonella</taxon>
    </lineage>
</organism>
<dbReference type="HOGENOM" id="CLU_1964096_0_0_7"/>
<comment type="caution">
    <text evidence="1">The sequence shown here is derived from an EMBL/GenBank/DDBJ whole genome shotgun (WGS) entry which is preliminary data.</text>
</comment>
<sequence>PGVADHAPTSVSEYQAIARVVRHYIDGAKSGRGDDMKPAFHEDATIFVYVGDNLFAGSIEQLFAWNDENGPATGLQARIASIDLIGTVATVRLELDDWTGYRFTDLFTLLQVDGEWKIMNKIFHLHL</sequence>
<evidence type="ECO:0000313" key="1">
    <source>
        <dbReference type="EMBL" id="ETW95309.1"/>
    </source>
</evidence>
<proteinExistence type="predicted"/>
<protein>
    <recommendedName>
        <fullName evidence="3">Lumazine-binding protein</fullName>
    </recommendedName>
</protein>
<dbReference type="Gene3D" id="3.10.450.50">
    <property type="match status" value="1"/>
</dbReference>
<reference evidence="1 2" key="1">
    <citation type="journal article" date="2014" name="Nature">
        <title>An environmental bacterial taxon with a large and distinct metabolic repertoire.</title>
        <authorList>
            <person name="Wilson M.C."/>
            <person name="Mori T."/>
            <person name="Ruckert C."/>
            <person name="Uria A.R."/>
            <person name="Helf M.J."/>
            <person name="Takada K."/>
            <person name="Gernert C."/>
            <person name="Steffens U.A."/>
            <person name="Heycke N."/>
            <person name="Schmitt S."/>
            <person name="Rinke C."/>
            <person name="Helfrich E.J."/>
            <person name="Brachmann A.O."/>
            <person name="Gurgui C."/>
            <person name="Wakimoto T."/>
            <person name="Kracht M."/>
            <person name="Crusemann M."/>
            <person name="Hentschel U."/>
            <person name="Abe I."/>
            <person name="Matsunaga S."/>
            <person name="Kalinowski J."/>
            <person name="Takeyama H."/>
            <person name="Piel J."/>
        </authorList>
    </citation>
    <scope>NUCLEOTIDE SEQUENCE [LARGE SCALE GENOMIC DNA]</scope>
    <source>
        <strain evidence="2">TSY2</strain>
    </source>
</reference>
<dbReference type="SUPFAM" id="SSF54427">
    <property type="entry name" value="NTF2-like"/>
    <property type="match status" value="1"/>
</dbReference>
<dbReference type="Pfam" id="PF12893">
    <property type="entry name" value="Lumazine_bd_2"/>
    <property type="match status" value="1"/>
</dbReference>
<gene>
    <name evidence="1" type="ORF">ETSY2_48330</name>
</gene>
<evidence type="ECO:0008006" key="3">
    <source>
        <dbReference type="Google" id="ProtNLM"/>
    </source>
</evidence>
<dbReference type="InterPro" id="IPR039437">
    <property type="entry name" value="FrzH/put_lumazine-bd"/>
</dbReference>
<keyword evidence="2" id="KW-1185">Reference proteome</keyword>
<dbReference type="EMBL" id="AZHX01002331">
    <property type="protein sequence ID" value="ETW95309.1"/>
    <property type="molecule type" value="Genomic_DNA"/>
</dbReference>
<dbReference type="InterPro" id="IPR032710">
    <property type="entry name" value="NTF2-like_dom_sf"/>
</dbReference>
<feature type="non-terminal residue" evidence="1">
    <location>
        <position position="1"/>
    </location>
</feature>
<dbReference type="Proteomes" id="UP000019140">
    <property type="component" value="Unassembled WGS sequence"/>
</dbReference>